<dbReference type="InterPro" id="IPR003833">
    <property type="entry name" value="CT_C_D"/>
</dbReference>
<dbReference type="SUPFAM" id="SSF160467">
    <property type="entry name" value="PH0987 N-terminal domain-like"/>
    <property type="match status" value="1"/>
</dbReference>
<dbReference type="PANTHER" id="PTHR34698">
    <property type="entry name" value="5-OXOPROLINASE SUBUNIT B"/>
    <property type="match status" value="1"/>
</dbReference>
<dbReference type="AlphaFoldDB" id="I0V0H3"/>
<dbReference type="PANTHER" id="PTHR34698:SF2">
    <property type="entry name" value="5-OXOPROLINASE SUBUNIT B"/>
    <property type="match status" value="1"/>
</dbReference>
<keyword evidence="3" id="KW-0067">ATP-binding</keyword>
<evidence type="ECO:0000256" key="2">
    <source>
        <dbReference type="ARBA" id="ARBA00022801"/>
    </source>
</evidence>
<dbReference type="HOGENOM" id="CLU_020207_0_1_11"/>
<dbReference type="GO" id="GO:0005524">
    <property type="term" value="F:ATP binding"/>
    <property type="evidence" value="ECO:0007669"/>
    <property type="project" value="UniProtKB-KW"/>
</dbReference>
<dbReference type="Gene3D" id="3.30.1360.40">
    <property type="match status" value="1"/>
</dbReference>
<gene>
    <name evidence="5" type="ORF">SacxiDRAFT_1375</name>
</gene>
<dbReference type="GO" id="GO:0016787">
    <property type="term" value="F:hydrolase activity"/>
    <property type="evidence" value="ECO:0007669"/>
    <property type="project" value="UniProtKB-KW"/>
</dbReference>
<dbReference type="InterPro" id="IPR010016">
    <property type="entry name" value="PxpB"/>
</dbReference>
<dbReference type="OrthoDB" id="9778567at2"/>
<feature type="domain" description="Carboxyltransferase" evidence="4">
    <location>
        <begin position="1"/>
        <end position="191"/>
    </location>
</feature>
<evidence type="ECO:0000256" key="3">
    <source>
        <dbReference type="ARBA" id="ARBA00022840"/>
    </source>
</evidence>
<dbReference type="EMBL" id="JH636049">
    <property type="protein sequence ID" value="EID53626.1"/>
    <property type="molecule type" value="Genomic_DNA"/>
</dbReference>
<protein>
    <submittedName>
        <fullName evidence="5">Allophanate hydrolase subunit 1</fullName>
    </submittedName>
</protein>
<proteinExistence type="predicted"/>
<evidence type="ECO:0000259" key="4">
    <source>
        <dbReference type="SMART" id="SM00796"/>
    </source>
</evidence>
<name>I0V0H3_9PSEU</name>
<dbReference type="Pfam" id="PF02682">
    <property type="entry name" value="CT_C_D"/>
    <property type="match status" value="1"/>
</dbReference>
<evidence type="ECO:0000313" key="5">
    <source>
        <dbReference type="EMBL" id="EID53626.1"/>
    </source>
</evidence>
<keyword evidence="6" id="KW-1185">Reference proteome</keyword>
<sequence>MHLLPCGDTGLLVELDDLAQVTALHAALRADSPPGVVDLVPAARTLLVRFDPRTLDRAAVERAVRAARPVRTSHTGEDVVEIPVSYDGDDLAEVAGLLGLAPREVVAAHTGACWSVAFGGFAPGFGYLTADEWSHDIPRRAESRTAVPEGAVALAGPFSGVYPRSSPGGWQLIGRTEVTLWDTGREPPALLRPGVRVRFVEAG</sequence>
<organism evidence="5 6">
    <name type="scientific">Saccharomonospora xinjiangensis XJ-54</name>
    <dbReference type="NCBI Taxonomy" id="882086"/>
    <lineage>
        <taxon>Bacteria</taxon>
        <taxon>Bacillati</taxon>
        <taxon>Actinomycetota</taxon>
        <taxon>Actinomycetes</taxon>
        <taxon>Pseudonocardiales</taxon>
        <taxon>Pseudonocardiaceae</taxon>
        <taxon>Saccharomonospora</taxon>
    </lineage>
</organism>
<evidence type="ECO:0000256" key="1">
    <source>
        <dbReference type="ARBA" id="ARBA00022741"/>
    </source>
</evidence>
<dbReference type="RefSeq" id="WP_006237760.1">
    <property type="nucleotide sequence ID" value="NZ_JH636049.1"/>
</dbReference>
<reference evidence="5 6" key="1">
    <citation type="submission" date="2012-01" db="EMBL/GenBank/DDBJ databases">
        <title>Improved High-Quality Draft sequence of Saccharomonospora xinjiangensis XJ-54.</title>
        <authorList>
            <consortium name="US DOE Joint Genome Institute"/>
            <person name="Lucas S."/>
            <person name="Han J."/>
            <person name="Lapidus A."/>
            <person name="Cheng J.-F."/>
            <person name="Goodwin L."/>
            <person name="Pitluck S."/>
            <person name="Peters L."/>
            <person name="Mikhailova N."/>
            <person name="Teshima H."/>
            <person name="Detter J.C."/>
            <person name="Han C."/>
            <person name="Tapia R."/>
            <person name="Land M."/>
            <person name="Hauser L."/>
            <person name="Kyrpides N."/>
            <person name="Ivanova N."/>
            <person name="Pagani I."/>
            <person name="Brambilla E.-M."/>
            <person name="Klenk H.-P."/>
            <person name="Woyke T."/>
        </authorList>
    </citation>
    <scope>NUCLEOTIDE SEQUENCE [LARGE SCALE GENOMIC DNA]</scope>
    <source>
        <strain evidence="5 6">XJ-54</strain>
    </source>
</reference>
<keyword evidence="1" id="KW-0547">Nucleotide-binding</keyword>
<dbReference type="eggNOG" id="COG2049">
    <property type="taxonomic scope" value="Bacteria"/>
</dbReference>
<dbReference type="Gene3D" id="2.40.100.10">
    <property type="entry name" value="Cyclophilin-like"/>
    <property type="match status" value="1"/>
</dbReference>
<accession>I0V0H3</accession>
<dbReference type="STRING" id="882086.SacxiDRAFT_1375"/>
<dbReference type="InterPro" id="IPR029000">
    <property type="entry name" value="Cyclophilin-like_dom_sf"/>
</dbReference>
<dbReference type="SMART" id="SM00796">
    <property type="entry name" value="AHS1"/>
    <property type="match status" value="1"/>
</dbReference>
<keyword evidence="2 5" id="KW-0378">Hydrolase</keyword>
<dbReference type="SUPFAM" id="SSF50891">
    <property type="entry name" value="Cyclophilin-like"/>
    <property type="match status" value="1"/>
</dbReference>
<dbReference type="Proteomes" id="UP000004691">
    <property type="component" value="Unassembled WGS sequence"/>
</dbReference>
<evidence type="ECO:0000313" key="6">
    <source>
        <dbReference type="Proteomes" id="UP000004691"/>
    </source>
</evidence>